<sequence length="1231" mass="137222">MNICRRYVQHHSQCSEEQLSVCEEYSGEADGHGCFSRMVKTKLFHLKQKGFYMKLEAEGKITEEGTGMEMTGVSTISITSTVSKLSFEKAERYYKPGIPLFLQMKLVDGSDVPIANETITITGPSVNYIASYTTNEEGRIQFSIDTSNFIEASISLQGVYKKTDWCNSNWVTANHQSASHSVYRFYSPSQSYIHIEPLPKTLSCGHTEQIRVHFSLDPDAVKNEIIFYYLVMAKGDILRAGTHTQPMKQGKEAKGAFLLNLSVDANTAPLARLLLYTILPSGELVAHSRDFTIEKCFSNKVRLWFSDPEGLPGEETQLHLAASPRSLCAIHAVDQSVFLLKPEAELSPDTVYKLLPGINLQDYSYERHFGDERPCIDVKNIEVDQIRYRPDPYSYGEDDVSKILKDLGLKVFTSTKIHKPDVCLRLQVYRIQPYYESLPLESPRGGMAGPPGPVAYSVLSAPRNIAPDTETETIRSLFPETWIWNTVVLKGYETKRDIQQHQSSSKGDASKELAVPVTIPDTITEWKAGAFCLSADTGFGLAQSTSLKAFQPFFIELTLPYSVVRGEAFPLKATVFSYLMHCIQVTISLAPSADFEATSVEKEAEFYCVCANGRKTVSWMVTPKILGEVNFTASAEARSSDQLCGNEVVEVPSKGQKDTVIKTLLVEPEGIEKEVVFNSLLCAHGDPQSVPLSLKVPENIVEDSARATFCVLGDILGGTIKNLHQLLKMPYGCGEQNMALLAPNIYILNYLNKTGQLTEEIKSKAIGYLVAGYQRQLKYKHFDGSYSTFGENSQAPGNTWLTAFVLKTFTQARSFIFVEEKHITDAQISLAMKQSENGSFQQSGTLLNNALKGGVDDQTALSAYVTITLLEMPLPLTHNLVRNALFFLETVAQTKDIHVYTRALMAYAFALAGKEEKRQEMLDSLQKIAVKEEDGSIHWERPGKQKKTSDLPSYYHRAPSAEVEMTSYVLLAYLTKKLALSQEELTIAIAIVRWLIKQQNPNGGFSSTQDTVVALQALSQYRIATYSKDGVDARVTLSSGDATLTEFHVDSTNSLLLQCQDLPQVPGDYRAEVTGCIFVQTSLRYNIQPHQKEAPFKLLVQTVPQTCTGPKVHKTFDIAINVSYTGQRLVSNMAIVEIKMLSGYIPVKSTIKLLEKHFHVQRTEIATTQILLYLDQVSNLIQSYSFTVELETPVQGLKPAVVKVYDYYETDDLAISQYIAPCSTEDPKKIH</sequence>
<dbReference type="OMA" id="HVNRTEV"/>
<dbReference type="RefSeq" id="XP_025031276.1">
    <property type="nucleotide sequence ID" value="XM_025175508.1"/>
</dbReference>
<dbReference type="PROSITE" id="PS00477">
    <property type="entry name" value="ALPHA_2_MACROGLOBULIN"/>
    <property type="match status" value="1"/>
</dbReference>
<dbReference type="Gene3D" id="2.20.130.20">
    <property type="match status" value="1"/>
</dbReference>
<dbReference type="SMART" id="SM01359">
    <property type="entry name" value="A2M_N_2"/>
    <property type="match status" value="1"/>
</dbReference>
<dbReference type="Proteomes" id="UP000695026">
    <property type="component" value="Unplaced"/>
</dbReference>
<dbReference type="Gene3D" id="2.60.40.690">
    <property type="entry name" value="Alpha-macroglobulin, receptor-binding domain"/>
    <property type="match status" value="1"/>
</dbReference>
<dbReference type="Gene3D" id="1.50.10.20">
    <property type="match status" value="1"/>
</dbReference>
<keyword evidence="12" id="KW-1185">Reference proteome</keyword>
<dbReference type="Gene3D" id="2.60.120.1540">
    <property type="match status" value="1"/>
</dbReference>
<dbReference type="Pfam" id="PF07677">
    <property type="entry name" value="A2M_recep"/>
    <property type="match status" value="1"/>
</dbReference>
<dbReference type="Pfam" id="PF07678">
    <property type="entry name" value="TED_complement"/>
    <property type="match status" value="1"/>
</dbReference>
<dbReference type="FunFam" id="2.60.40.1930:FF:000002">
    <property type="entry name" value="PZP, alpha-2-macroglobulin like"/>
    <property type="match status" value="1"/>
</dbReference>
<evidence type="ECO:0000256" key="2">
    <source>
        <dbReference type="ARBA" id="ARBA00010952"/>
    </source>
</evidence>
<evidence type="ECO:0000256" key="3">
    <source>
        <dbReference type="ARBA" id="ARBA00022525"/>
    </source>
</evidence>
<dbReference type="AlphaFoldDB" id="A0A9F5JDR1"/>
<dbReference type="SUPFAM" id="SSF49410">
    <property type="entry name" value="Alpha-macroglobulin receptor domain"/>
    <property type="match status" value="1"/>
</dbReference>
<dbReference type="SUPFAM" id="SSF48239">
    <property type="entry name" value="Terpenoid cyclases/Protein prenyltransferases"/>
    <property type="match status" value="1"/>
</dbReference>
<dbReference type="Gene3D" id="2.60.40.10">
    <property type="entry name" value="Immunoglobulins"/>
    <property type="match status" value="2"/>
</dbReference>
<dbReference type="InterPro" id="IPR001599">
    <property type="entry name" value="Macroglobln_a2"/>
</dbReference>
<dbReference type="OrthoDB" id="9998011at2759"/>
<evidence type="ECO:0000256" key="7">
    <source>
        <dbReference type="ARBA" id="ARBA00023157"/>
    </source>
</evidence>
<dbReference type="InterPro" id="IPR011626">
    <property type="entry name" value="Alpha-macroglobulin_TED"/>
</dbReference>
<evidence type="ECO:0000313" key="12">
    <source>
        <dbReference type="Proteomes" id="UP000695026"/>
    </source>
</evidence>
<keyword evidence="8" id="KW-0325">Glycoprotein</keyword>
<keyword evidence="5" id="KW-0732">Signal</keyword>
<dbReference type="PANTHER" id="PTHR11412:SF165">
    <property type="entry name" value="ALPHA-2-MACROGLOBULIN"/>
    <property type="match status" value="1"/>
</dbReference>
<dbReference type="GeneID" id="103050261"/>
<dbReference type="InterPro" id="IPR047565">
    <property type="entry name" value="Alpha-macroglob_thiol-ester_cl"/>
</dbReference>
<keyword evidence="3" id="KW-0964">Secreted</keyword>
<feature type="domain" description="Alpha-macroglobulin receptor-binding" evidence="11">
    <location>
        <begin position="1131"/>
        <end position="1218"/>
    </location>
</feature>
<name>A0A9F5JDR1_PYTBI</name>
<dbReference type="CDD" id="cd02897">
    <property type="entry name" value="A2M_2"/>
    <property type="match status" value="1"/>
</dbReference>
<protein>
    <submittedName>
        <fullName evidence="13">Alpha-2-macroglobulin-like</fullName>
    </submittedName>
</protein>
<keyword evidence="6" id="KW-0722">Serine protease inhibitor</keyword>
<dbReference type="SMART" id="SM01360">
    <property type="entry name" value="A2M"/>
    <property type="match status" value="1"/>
</dbReference>
<dbReference type="InterPro" id="IPR014756">
    <property type="entry name" value="Ig_E-set"/>
</dbReference>
<dbReference type="Gene3D" id="2.60.40.1930">
    <property type="match status" value="1"/>
</dbReference>
<dbReference type="InterPro" id="IPR013783">
    <property type="entry name" value="Ig-like_fold"/>
</dbReference>
<evidence type="ECO:0000259" key="11">
    <source>
        <dbReference type="SMART" id="SM01361"/>
    </source>
</evidence>
<dbReference type="Pfam" id="PF17789">
    <property type="entry name" value="MG4"/>
    <property type="match status" value="1"/>
</dbReference>
<dbReference type="Pfam" id="PF00207">
    <property type="entry name" value="A2M"/>
    <property type="match status" value="1"/>
</dbReference>
<evidence type="ECO:0000313" key="13">
    <source>
        <dbReference type="RefSeq" id="XP_025031276.1"/>
    </source>
</evidence>
<dbReference type="Pfam" id="PF07703">
    <property type="entry name" value="A2M_BRD"/>
    <property type="match status" value="1"/>
</dbReference>
<evidence type="ECO:0000256" key="5">
    <source>
        <dbReference type="ARBA" id="ARBA00022729"/>
    </source>
</evidence>
<keyword evidence="4" id="KW-0646">Protease inhibitor</keyword>
<comment type="subcellular location">
    <subcellularLocation>
        <location evidence="1">Secreted</location>
    </subcellularLocation>
</comment>
<dbReference type="InterPro" id="IPR011625">
    <property type="entry name" value="A2M_N_BRD"/>
</dbReference>
<comment type="similarity">
    <text evidence="2">Belongs to the protease inhibitor I39 (alpha-2-macroglobulin) family.</text>
</comment>
<dbReference type="GO" id="GO:0005615">
    <property type="term" value="C:extracellular space"/>
    <property type="evidence" value="ECO:0007669"/>
    <property type="project" value="InterPro"/>
</dbReference>
<keyword evidence="7" id="KW-1015">Disulfide bond</keyword>
<dbReference type="InterPro" id="IPR008930">
    <property type="entry name" value="Terpenoid_cyclase/PrenylTrfase"/>
</dbReference>
<organism evidence="12 13">
    <name type="scientific">Python bivittatus</name>
    <name type="common">Burmese python</name>
    <name type="synonym">Python molurus bivittatus</name>
    <dbReference type="NCBI Taxonomy" id="176946"/>
    <lineage>
        <taxon>Eukaryota</taxon>
        <taxon>Metazoa</taxon>
        <taxon>Chordata</taxon>
        <taxon>Craniata</taxon>
        <taxon>Vertebrata</taxon>
        <taxon>Euteleostomi</taxon>
        <taxon>Lepidosauria</taxon>
        <taxon>Squamata</taxon>
        <taxon>Bifurcata</taxon>
        <taxon>Unidentata</taxon>
        <taxon>Episquamata</taxon>
        <taxon>Toxicofera</taxon>
        <taxon>Serpentes</taxon>
        <taxon>Henophidia</taxon>
        <taxon>Pythonidae</taxon>
        <taxon>Python</taxon>
    </lineage>
</organism>
<dbReference type="InterPro" id="IPR036595">
    <property type="entry name" value="A-macroglobulin_rcpt-bd_sf"/>
</dbReference>
<evidence type="ECO:0000256" key="6">
    <source>
        <dbReference type="ARBA" id="ARBA00022900"/>
    </source>
</evidence>
<feature type="domain" description="Alpha-2-macroglobulin bait region" evidence="9">
    <location>
        <begin position="193"/>
        <end position="340"/>
    </location>
</feature>
<evidence type="ECO:0000256" key="8">
    <source>
        <dbReference type="ARBA" id="ARBA00023180"/>
    </source>
</evidence>
<accession>A0A9F5JDR1</accession>
<dbReference type="GO" id="GO:0004867">
    <property type="term" value="F:serine-type endopeptidase inhibitor activity"/>
    <property type="evidence" value="ECO:0007669"/>
    <property type="project" value="UniProtKB-KW"/>
</dbReference>
<dbReference type="InterPro" id="IPR009048">
    <property type="entry name" value="A-macroglobulin_rcpt-bd"/>
</dbReference>
<reference evidence="13" key="1">
    <citation type="submission" date="2025-08" db="UniProtKB">
        <authorList>
            <consortium name="RefSeq"/>
        </authorList>
    </citation>
    <scope>IDENTIFICATION</scope>
    <source>
        <tissue evidence="13">Liver</tissue>
    </source>
</reference>
<dbReference type="InterPro" id="IPR041813">
    <property type="entry name" value="A2M_TED"/>
</dbReference>
<dbReference type="PANTHER" id="PTHR11412">
    <property type="entry name" value="MACROGLOBULIN / COMPLEMENT"/>
    <property type="match status" value="1"/>
</dbReference>
<evidence type="ECO:0000259" key="10">
    <source>
        <dbReference type="SMART" id="SM01360"/>
    </source>
</evidence>
<dbReference type="SUPFAM" id="SSF81296">
    <property type="entry name" value="E set domains"/>
    <property type="match status" value="1"/>
</dbReference>
<dbReference type="SMART" id="SM01419">
    <property type="entry name" value="Thiol-ester_cl"/>
    <property type="match status" value="1"/>
</dbReference>
<feature type="domain" description="Alpha-2-macroglobulin" evidence="10">
    <location>
        <begin position="481"/>
        <end position="589"/>
    </location>
</feature>
<dbReference type="InterPro" id="IPR019742">
    <property type="entry name" value="MacrogloblnA2_CS"/>
</dbReference>
<evidence type="ECO:0000259" key="9">
    <source>
        <dbReference type="SMART" id="SM01359"/>
    </source>
</evidence>
<dbReference type="SMART" id="SM01361">
    <property type="entry name" value="A2M_recep"/>
    <property type="match status" value="1"/>
</dbReference>
<evidence type="ECO:0000256" key="4">
    <source>
        <dbReference type="ARBA" id="ARBA00022690"/>
    </source>
</evidence>
<dbReference type="FunFam" id="2.60.40.10:FF:000312">
    <property type="entry name" value="Alpha-2-macroglobulin like 1"/>
    <property type="match status" value="1"/>
</dbReference>
<dbReference type="KEGG" id="pbi:103050261"/>
<evidence type="ECO:0000256" key="1">
    <source>
        <dbReference type="ARBA" id="ARBA00004613"/>
    </source>
</evidence>
<proteinExistence type="inferred from homology"/>
<gene>
    <name evidence="13" type="primary">LOC103050261</name>
</gene>
<dbReference type="InterPro" id="IPR050473">
    <property type="entry name" value="A2M/Complement_sys"/>
</dbReference>
<dbReference type="InterPro" id="IPR040839">
    <property type="entry name" value="MG4"/>
</dbReference>
<dbReference type="FunFam" id="1.50.10.20:FF:000001">
    <property type="entry name" value="CD109 isoform 1"/>
    <property type="match status" value="1"/>
</dbReference>